<accession>A0A2W6NJL5</accession>
<dbReference type="EMBL" id="QKWW01000033">
    <property type="protein sequence ID" value="PZT55268.1"/>
    <property type="molecule type" value="Genomic_DNA"/>
</dbReference>
<organism evidence="2 3">
    <name type="scientific">Paenibacillus silvae</name>
    <dbReference type="NCBI Taxonomy" id="1325358"/>
    <lineage>
        <taxon>Bacteria</taxon>
        <taxon>Bacillati</taxon>
        <taxon>Bacillota</taxon>
        <taxon>Bacilli</taxon>
        <taxon>Bacillales</taxon>
        <taxon>Paenibacillaceae</taxon>
        <taxon>Paenibacillus</taxon>
    </lineage>
</organism>
<gene>
    <name evidence="2" type="ORF">DN757_13000</name>
</gene>
<protein>
    <submittedName>
        <fullName evidence="2">Antibiotic biosynthesis monooxygenase</fullName>
    </submittedName>
</protein>
<dbReference type="Proteomes" id="UP000249204">
    <property type="component" value="Unassembled WGS sequence"/>
</dbReference>
<dbReference type="SUPFAM" id="SSF54909">
    <property type="entry name" value="Dimeric alpha+beta barrel"/>
    <property type="match status" value="1"/>
</dbReference>
<sequence>MYIYLVPAPLPDALAAYPHLTLKGAEDQVRLAIETKDRLPNIESDEQVAAYEAFDAAGSWTGGGFAVLNNIPVTEDGRPDFEERFKNRARKVEDEPGFVGIRVLRPLKDDTYVVLTLWQSEEHFKGWQQSQAYNHAHRNRSTSEGLTAQKPTMFPRPSFVTTYTIE</sequence>
<evidence type="ECO:0000313" key="3">
    <source>
        <dbReference type="Proteomes" id="UP000249204"/>
    </source>
</evidence>
<evidence type="ECO:0000313" key="2">
    <source>
        <dbReference type="EMBL" id="PZT55268.1"/>
    </source>
</evidence>
<name>A0A2W6NJL5_9BACL</name>
<dbReference type="InterPro" id="IPR011008">
    <property type="entry name" value="Dimeric_a/b-barrel"/>
</dbReference>
<dbReference type="PROSITE" id="PS51725">
    <property type="entry name" value="ABM"/>
    <property type="match status" value="1"/>
</dbReference>
<dbReference type="InterPro" id="IPR007138">
    <property type="entry name" value="ABM_dom"/>
</dbReference>
<proteinExistence type="predicted"/>
<keyword evidence="2" id="KW-0560">Oxidoreductase</keyword>
<dbReference type="Pfam" id="PF03992">
    <property type="entry name" value="ABM"/>
    <property type="match status" value="1"/>
</dbReference>
<reference evidence="2 3" key="1">
    <citation type="submission" date="2018-06" db="EMBL/GenBank/DDBJ databases">
        <title>Isolation of heavy metals resistant Paenibacillus silvae NC2 from Gold-Copper mine in ZiJin, China.</title>
        <authorList>
            <person name="Xu J."/>
            <person name="Mazhar H.S."/>
            <person name="Rensing C."/>
        </authorList>
    </citation>
    <scope>NUCLEOTIDE SEQUENCE [LARGE SCALE GENOMIC DNA]</scope>
    <source>
        <strain evidence="2 3">NC2</strain>
    </source>
</reference>
<dbReference type="InterPro" id="IPR050404">
    <property type="entry name" value="Heme-degrading_MO"/>
</dbReference>
<keyword evidence="2" id="KW-0503">Monooxygenase</keyword>
<evidence type="ECO:0000259" key="1">
    <source>
        <dbReference type="PROSITE" id="PS51725"/>
    </source>
</evidence>
<dbReference type="PANTHER" id="PTHR34474">
    <property type="entry name" value="SIGNAL TRANSDUCTION PROTEIN TRAP"/>
    <property type="match status" value="1"/>
</dbReference>
<dbReference type="GO" id="GO:0004497">
    <property type="term" value="F:monooxygenase activity"/>
    <property type="evidence" value="ECO:0007669"/>
    <property type="project" value="UniProtKB-KW"/>
</dbReference>
<comment type="caution">
    <text evidence="2">The sequence shown here is derived from an EMBL/GenBank/DDBJ whole genome shotgun (WGS) entry which is preliminary data.</text>
</comment>
<dbReference type="RefSeq" id="WP_111270653.1">
    <property type="nucleotide sequence ID" value="NZ_QKWW01000033.1"/>
</dbReference>
<dbReference type="PANTHER" id="PTHR34474:SF2">
    <property type="entry name" value="SIGNAL TRANSDUCTION PROTEIN TRAP"/>
    <property type="match status" value="1"/>
</dbReference>
<dbReference type="AlphaFoldDB" id="A0A2W6NJL5"/>
<dbReference type="Gene3D" id="3.30.70.100">
    <property type="match status" value="1"/>
</dbReference>
<feature type="domain" description="ABM" evidence="1">
    <location>
        <begin position="65"/>
        <end position="153"/>
    </location>
</feature>